<evidence type="ECO:0000256" key="4">
    <source>
        <dbReference type="ARBA" id="ARBA00022989"/>
    </source>
</evidence>
<evidence type="ECO:0000313" key="8">
    <source>
        <dbReference type="EMBL" id="CCI10684.1"/>
    </source>
</evidence>
<proteinExistence type="inferred from homology"/>
<feature type="transmembrane region" description="Helical" evidence="7">
    <location>
        <begin position="36"/>
        <end position="55"/>
    </location>
</feature>
<evidence type="ECO:0000256" key="6">
    <source>
        <dbReference type="SAM" id="MobiDB-lite"/>
    </source>
</evidence>
<feature type="transmembrane region" description="Helical" evidence="7">
    <location>
        <begin position="300"/>
        <end position="321"/>
    </location>
</feature>
<dbReference type="AlphaFoldDB" id="A0A024FVJ5"/>
<feature type="transmembrane region" description="Helical" evidence="7">
    <location>
        <begin position="67"/>
        <end position="87"/>
    </location>
</feature>
<dbReference type="Proteomes" id="UP000053237">
    <property type="component" value="Unassembled WGS sequence"/>
</dbReference>
<organism evidence="8 9">
    <name type="scientific">Albugo candida</name>
    <dbReference type="NCBI Taxonomy" id="65357"/>
    <lineage>
        <taxon>Eukaryota</taxon>
        <taxon>Sar</taxon>
        <taxon>Stramenopiles</taxon>
        <taxon>Oomycota</taxon>
        <taxon>Peronosporomycetes</taxon>
        <taxon>Albuginales</taxon>
        <taxon>Albuginaceae</taxon>
        <taxon>Albugo</taxon>
    </lineage>
</organism>
<dbReference type="InParanoid" id="A0A024FVJ5"/>
<dbReference type="PANTHER" id="PTHR16119">
    <property type="entry name" value="TRANSMEMBRANE PROTEIN 144"/>
    <property type="match status" value="1"/>
</dbReference>
<dbReference type="Pfam" id="PF07857">
    <property type="entry name" value="TMEM144"/>
    <property type="match status" value="1"/>
</dbReference>
<evidence type="ECO:0000256" key="7">
    <source>
        <dbReference type="SAM" id="Phobius"/>
    </source>
</evidence>
<evidence type="ECO:0000256" key="2">
    <source>
        <dbReference type="ARBA" id="ARBA00005731"/>
    </source>
</evidence>
<dbReference type="PANTHER" id="PTHR16119:SF17">
    <property type="entry name" value="TRANSMEMBRANE PROTEIN 144"/>
    <property type="match status" value="1"/>
</dbReference>
<keyword evidence="9" id="KW-1185">Reference proteome</keyword>
<evidence type="ECO:0000256" key="3">
    <source>
        <dbReference type="ARBA" id="ARBA00022692"/>
    </source>
</evidence>
<evidence type="ECO:0000256" key="5">
    <source>
        <dbReference type="ARBA" id="ARBA00023136"/>
    </source>
</evidence>
<keyword evidence="3 7" id="KW-0812">Transmembrane</keyword>
<dbReference type="InterPro" id="IPR010651">
    <property type="entry name" value="Sugar_transport"/>
</dbReference>
<name>A0A024FVJ5_9STRA</name>
<reference evidence="8 9" key="1">
    <citation type="submission" date="2012-05" db="EMBL/GenBank/DDBJ databases">
        <title>Recombination and specialization in a pathogen metapopulation.</title>
        <authorList>
            <person name="Gardiner A."/>
            <person name="Kemen E."/>
            <person name="Schultz-Larsen T."/>
            <person name="MacLean D."/>
            <person name="Van Oosterhout C."/>
            <person name="Jones J.D.G."/>
        </authorList>
    </citation>
    <scope>NUCLEOTIDE SEQUENCE [LARGE SCALE GENOMIC DNA]</scope>
    <source>
        <strain evidence="8 9">Ac Nc2</strain>
    </source>
</reference>
<feature type="transmembrane region" description="Helical" evidence="7">
    <location>
        <begin position="248"/>
        <end position="271"/>
    </location>
</feature>
<feature type="transmembrane region" description="Helical" evidence="7">
    <location>
        <begin position="386"/>
        <end position="408"/>
    </location>
</feature>
<evidence type="ECO:0008006" key="10">
    <source>
        <dbReference type="Google" id="ProtNLM"/>
    </source>
</evidence>
<sequence length="409" mass="45155">MTVQTALGYVALVLAILFYGSCYVPAKRYHTYDGIIYQWFMCSGILITGLVWGLISNDWVQYAEGGLYVFPQGLLGGSLFAIANLLIPTVVNTLGLGVGFMLWNGMNITMGYLISRYGLLGVQSTVPHHPILDTFGILLMIGSIGVYGFIRPTLATDPSETSNLSQPRKERSRSRRSYSSSEGFDLEDDKSSNSVPHTKYTMKQAQDETFQESLLHPELPNYGPYVISADVSKHIALMDATAERKRQMVGTVLALVVGAILSTCLIPFVHWQQDCEPHDRSNATVMATCNPLNFVFSQCLGIYLTSTIAFLVYSLFHRFVWRRSMPRSVMRPAYVCGVLWALGLTGQLFSAGVIGFDQVYPLSSIGPAIISMLWSACYFKEIQGLFNLVILILATSMVLLGTLLRAIAA</sequence>
<feature type="region of interest" description="Disordered" evidence="6">
    <location>
        <begin position="158"/>
        <end position="196"/>
    </location>
</feature>
<feature type="transmembrane region" description="Helical" evidence="7">
    <location>
        <begin position="134"/>
        <end position="150"/>
    </location>
</feature>
<evidence type="ECO:0000313" key="9">
    <source>
        <dbReference type="Proteomes" id="UP000053237"/>
    </source>
</evidence>
<feature type="transmembrane region" description="Helical" evidence="7">
    <location>
        <begin position="94"/>
        <end position="114"/>
    </location>
</feature>
<protein>
    <recommendedName>
        <fullName evidence="10">EamA domain-containing protein</fullName>
    </recommendedName>
</protein>
<feature type="transmembrane region" description="Helical" evidence="7">
    <location>
        <begin position="360"/>
        <end position="379"/>
    </location>
</feature>
<feature type="transmembrane region" description="Helical" evidence="7">
    <location>
        <begin position="6"/>
        <end position="24"/>
    </location>
</feature>
<comment type="caution">
    <text evidence="8">The sequence shown here is derived from an EMBL/GenBank/DDBJ whole genome shotgun (WGS) entry which is preliminary data.</text>
</comment>
<dbReference type="GO" id="GO:0015144">
    <property type="term" value="F:carbohydrate transmembrane transporter activity"/>
    <property type="evidence" value="ECO:0007669"/>
    <property type="project" value="InterPro"/>
</dbReference>
<dbReference type="GO" id="GO:0016020">
    <property type="term" value="C:membrane"/>
    <property type="evidence" value="ECO:0007669"/>
    <property type="project" value="UniProtKB-SubCell"/>
</dbReference>
<evidence type="ECO:0000256" key="1">
    <source>
        <dbReference type="ARBA" id="ARBA00004141"/>
    </source>
</evidence>
<keyword evidence="4 7" id="KW-1133">Transmembrane helix</keyword>
<dbReference type="EMBL" id="CAIX01000344">
    <property type="protein sequence ID" value="CCI10684.1"/>
    <property type="molecule type" value="Genomic_DNA"/>
</dbReference>
<accession>A0A024FVJ5</accession>
<dbReference type="InterPro" id="IPR012435">
    <property type="entry name" value="TMEM144"/>
</dbReference>
<feature type="transmembrane region" description="Helical" evidence="7">
    <location>
        <begin position="333"/>
        <end position="354"/>
    </location>
</feature>
<comment type="subcellular location">
    <subcellularLocation>
        <location evidence="1">Membrane</location>
        <topology evidence="1">Multi-pass membrane protein</topology>
    </subcellularLocation>
</comment>
<comment type="similarity">
    <text evidence="2">Belongs to the TMEM144 family.</text>
</comment>
<dbReference type="OrthoDB" id="426527at2759"/>
<gene>
    <name evidence="8" type="ORF">BN9_112370</name>
</gene>
<keyword evidence="5 7" id="KW-0472">Membrane</keyword>